<dbReference type="Gene3D" id="2.60.260.20">
    <property type="entry name" value="Urease metallochaperone UreE, N-terminal domain"/>
    <property type="match status" value="2"/>
</dbReference>
<reference evidence="9 10" key="1">
    <citation type="submission" date="2024-03" db="EMBL/GenBank/DDBJ databases">
        <title>Genome-scale model development and genomic sequencing of the oleaginous clade Lipomyces.</title>
        <authorList>
            <consortium name="Lawrence Berkeley National Laboratory"/>
            <person name="Czajka J.J."/>
            <person name="Han Y."/>
            <person name="Kim J."/>
            <person name="Mondo S.J."/>
            <person name="Hofstad B.A."/>
            <person name="Robles A."/>
            <person name="Haridas S."/>
            <person name="Riley R."/>
            <person name="LaButti K."/>
            <person name="Pangilinan J."/>
            <person name="Andreopoulos W."/>
            <person name="Lipzen A."/>
            <person name="Yan J."/>
            <person name="Wang M."/>
            <person name="Ng V."/>
            <person name="Grigoriev I.V."/>
            <person name="Spatafora J.W."/>
            <person name="Magnuson J.K."/>
            <person name="Baker S.E."/>
            <person name="Pomraning K.R."/>
        </authorList>
    </citation>
    <scope>NUCLEOTIDE SEQUENCE [LARGE SCALE GENOMIC DNA]</scope>
    <source>
        <strain evidence="9 10">Phaff 52-87</strain>
    </source>
</reference>
<evidence type="ECO:0000313" key="10">
    <source>
        <dbReference type="Proteomes" id="UP001498771"/>
    </source>
</evidence>
<evidence type="ECO:0000256" key="4">
    <source>
        <dbReference type="ARBA" id="ARBA00022833"/>
    </source>
</evidence>
<evidence type="ECO:0000313" key="9">
    <source>
        <dbReference type="EMBL" id="KAK7205850.1"/>
    </source>
</evidence>
<dbReference type="Pfam" id="PF00684">
    <property type="entry name" value="DnaJ_CXXCXGXG"/>
    <property type="match status" value="1"/>
</dbReference>
<evidence type="ECO:0000256" key="2">
    <source>
        <dbReference type="ARBA" id="ARBA00022737"/>
    </source>
</evidence>
<keyword evidence="10" id="KW-1185">Reference proteome</keyword>
<dbReference type="SMART" id="SM00271">
    <property type="entry name" value="DnaJ"/>
    <property type="match status" value="1"/>
</dbReference>
<accession>A0ABR1F7M1</accession>
<dbReference type="Pfam" id="PF01556">
    <property type="entry name" value="DnaJ_C"/>
    <property type="match status" value="1"/>
</dbReference>
<sequence length="414" mass="45382">MVKETKLYDALGVAPDANDAQLKKAYRLNALKYHPDKNQHNPEASEKFKEISHAYDILSDTQKREIYDRYGEEGLNGAGGADMGGMNGAEALFSQFFGGGAGGFGGMFGGAGGRPSGPRRSRDIVHALRVTLEDLYKGKVAKLALTRTITCQKCSGKGGKEGAVKKCSTCNGSGSVTFQRGMGHIIQQFQTVCHDCKGEGEIIKDKDRCKTCNGKKTISEKKILEVHVDKGMSNGQKITFPEEGDQGPDILPGDVIFVIDEQPHQRFTRKHDDLYYHAKIDLLTALAGGSIAIQHLDNEWLKVDIIPGETIKPGQVKVIEGRGMPSYRLHNNGNLYIEFEVEFPADNFTTPDKLALLETILPPRPELELPADAMVDDVVLQDVDPSQQGRANVRMDEDDDDDEQGGERAQCTSQ</sequence>
<dbReference type="PANTHER" id="PTHR43888">
    <property type="entry name" value="DNAJ-LIKE-2, ISOFORM A-RELATED"/>
    <property type="match status" value="1"/>
</dbReference>
<dbReference type="CDD" id="cd10719">
    <property type="entry name" value="DnaJ_zf"/>
    <property type="match status" value="1"/>
</dbReference>
<dbReference type="InterPro" id="IPR002939">
    <property type="entry name" value="DnaJ_C"/>
</dbReference>
<dbReference type="HAMAP" id="MF_01152">
    <property type="entry name" value="DnaJ"/>
    <property type="match status" value="1"/>
</dbReference>
<comment type="caution">
    <text evidence="9">The sequence shown here is derived from an EMBL/GenBank/DDBJ whole genome shotgun (WGS) entry which is preliminary data.</text>
</comment>
<dbReference type="InterPro" id="IPR001623">
    <property type="entry name" value="DnaJ_domain"/>
</dbReference>
<dbReference type="CDD" id="cd06257">
    <property type="entry name" value="DnaJ"/>
    <property type="match status" value="1"/>
</dbReference>
<dbReference type="InterPro" id="IPR001305">
    <property type="entry name" value="HSP_DnaJ_Cys-rich_dom"/>
</dbReference>
<keyword evidence="4 5" id="KW-0862">Zinc</keyword>
<protein>
    <recommendedName>
        <fullName evidence="11">Mitochondrial protein import protein MAS5</fullName>
    </recommendedName>
</protein>
<keyword evidence="3 5" id="KW-0863">Zinc-finger</keyword>
<dbReference type="InterPro" id="IPR044713">
    <property type="entry name" value="DNJA1/2-like"/>
</dbReference>
<gene>
    <name evidence="9" type="ORF">BZA70DRAFT_277223</name>
</gene>
<keyword evidence="1 5" id="KW-0479">Metal-binding</keyword>
<dbReference type="PROSITE" id="PS50076">
    <property type="entry name" value="DNAJ_2"/>
    <property type="match status" value="1"/>
</dbReference>
<dbReference type="Gene3D" id="1.10.287.110">
    <property type="entry name" value="DnaJ domain"/>
    <property type="match status" value="1"/>
</dbReference>
<evidence type="ECO:0000256" key="3">
    <source>
        <dbReference type="ARBA" id="ARBA00022771"/>
    </source>
</evidence>
<dbReference type="Gene3D" id="2.10.230.10">
    <property type="entry name" value="Heat shock protein DnaJ, cysteine-rich domain"/>
    <property type="match status" value="1"/>
</dbReference>
<feature type="domain" description="CR-type" evidence="8">
    <location>
        <begin position="138"/>
        <end position="221"/>
    </location>
</feature>
<feature type="region of interest" description="Disordered" evidence="6">
    <location>
        <begin position="379"/>
        <end position="414"/>
    </location>
</feature>
<dbReference type="PROSITE" id="PS00636">
    <property type="entry name" value="DNAJ_1"/>
    <property type="match status" value="1"/>
</dbReference>
<dbReference type="PRINTS" id="PR00625">
    <property type="entry name" value="JDOMAIN"/>
</dbReference>
<evidence type="ECO:0008006" key="11">
    <source>
        <dbReference type="Google" id="ProtNLM"/>
    </source>
</evidence>
<dbReference type="InterPro" id="IPR036869">
    <property type="entry name" value="J_dom_sf"/>
</dbReference>
<evidence type="ECO:0000256" key="6">
    <source>
        <dbReference type="SAM" id="MobiDB-lite"/>
    </source>
</evidence>
<dbReference type="InterPro" id="IPR012724">
    <property type="entry name" value="DnaJ"/>
</dbReference>
<dbReference type="PROSITE" id="PS51188">
    <property type="entry name" value="ZF_CR"/>
    <property type="match status" value="1"/>
</dbReference>
<dbReference type="CDD" id="cd10747">
    <property type="entry name" value="DnaJ_C"/>
    <property type="match status" value="1"/>
</dbReference>
<dbReference type="InterPro" id="IPR018253">
    <property type="entry name" value="DnaJ_domain_CS"/>
</dbReference>
<dbReference type="SUPFAM" id="SSF49493">
    <property type="entry name" value="HSP40/DnaJ peptide-binding domain"/>
    <property type="match status" value="2"/>
</dbReference>
<dbReference type="InterPro" id="IPR036410">
    <property type="entry name" value="HSP_DnaJ_Cys-rich_dom_sf"/>
</dbReference>
<dbReference type="GeneID" id="90037930"/>
<feature type="zinc finger region" description="CR-type" evidence="5">
    <location>
        <begin position="138"/>
        <end position="221"/>
    </location>
</feature>
<keyword evidence="2" id="KW-0677">Repeat</keyword>
<evidence type="ECO:0000256" key="5">
    <source>
        <dbReference type="PROSITE-ProRule" id="PRU00546"/>
    </source>
</evidence>
<evidence type="ECO:0000259" key="8">
    <source>
        <dbReference type="PROSITE" id="PS51188"/>
    </source>
</evidence>
<proteinExistence type="inferred from homology"/>
<dbReference type="Pfam" id="PF00226">
    <property type="entry name" value="DnaJ"/>
    <property type="match status" value="1"/>
</dbReference>
<dbReference type="InterPro" id="IPR008971">
    <property type="entry name" value="HSP40/DnaJ_pept-bd"/>
</dbReference>
<dbReference type="RefSeq" id="XP_064768883.1">
    <property type="nucleotide sequence ID" value="XM_064912418.1"/>
</dbReference>
<dbReference type="Proteomes" id="UP001498771">
    <property type="component" value="Unassembled WGS sequence"/>
</dbReference>
<evidence type="ECO:0000259" key="7">
    <source>
        <dbReference type="PROSITE" id="PS50076"/>
    </source>
</evidence>
<organism evidence="9 10">
    <name type="scientific">Myxozyma melibiosi</name>
    <dbReference type="NCBI Taxonomy" id="54550"/>
    <lineage>
        <taxon>Eukaryota</taxon>
        <taxon>Fungi</taxon>
        <taxon>Dikarya</taxon>
        <taxon>Ascomycota</taxon>
        <taxon>Saccharomycotina</taxon>
        <taxon>Lipomycetes</taxon>
        <taxon>Lipomycetales</taxon>
        <taxon>Lipomycetaceae</taxon>
        <taxon>Myxozyma</taxon>
    </lineage>
</organism>
<evidence type="ECO:0000256" key="1">
    <source>
        <dbReference type="ARBA" id="ARBA00022723"/>
    </source>
</evidence>
<dbReference type="EMBL" id="JBBJBU010000004">
    <property type="protein sequence ID" value="KAK7205850.1"/>
    <property type="molecule type" value="Genomic_DNA"/>
</dbReference>
<dbReference type="SUPFAM" id="SSF57938">
    <property type="entry name" value="DnaJ/Hsp40 cysteine-rich domain"/>
    <property type="match status" value="1"/>
</dbReference>
<feature type="domain" description="J" evidence="7">
    <location>
        <begin position="6"/>
        <end position="71"/>
    </location>
</feature>
<dbReference type="SUPFAM" id="SSF46565">
    <property type="entry name" value="Chaperone J-domain"/>
    <property type="match status" value="1"/>
</dbReference>
<name>A0ABR1F7M1_9ASCO</name>